<dbReference type="EMBL" id="JBGNUJ010000002">
    <property type="protein sequence ID" value="KAL3963253.1"/>
    <property type="molecule type" value="Genomic_DNA"/>
</dbReference>
<evidence type="ECO:0000313" key="2">
    <source>
        <dbReference type="Proteomes" id="UP001638806"/>
    </source>
</evidence>
<proteinExistence type="predicted"/>
<keyword evidence="2" id="KW-1185">Reference proteome</keyword>
<comment type="caution">
    <text evidence="1">The sequence shown here is derived from an EMBL/GenBank/DDBJ whole genome shotgun (WGS) entry which is preliminary data.</text>
</comment>
<name>A0ACC4E4J7_PURLI</name>
<sequence length="156" mass="15986">MDALQVTSLARARQHQSKRAKHQVVSQSRSMPPPASSARTAFPVSQSVAAAGAATSLDGRRAGLGLGSHWRLVSPGSYLGGHPGVSSGAPQQAPHPPPSMPAPSSPPGSQRPEIPPNHNGRGPLALAPCALSVSSLRPPVGQWHAALSAFKRAARS</sequence>
<dbReference type="Proteomes" id="UP001638806">
    <property type="component" value="Unassembled WGS sequence"/>
</dbReference>
<gene>
    <name evidence="1" type="ORF">ACCO45_000257</name>
</gene>
<evidence type="ECO:0000313" key="1">
    <source>
        <dbReference type="EMBL" id="KAL3963253.1"/>
    </source>
</evidence>
<protein>
    <submittedName>
        <fullName evidence="1">Uncharacterized protein</fullName>
    </submittedName>
</protein>
<reference evidence="1" key="1">
    <citation type="submission" date="2024-12" db="EMBL/GenBank/DDBJ databases">
        <title>Comparative genomics and development of molecular markers within Purpureocillium lilacinum and among Purpureocillium species.</title>
        <authorList>
            <person name="Yeh Z.-Y."/>
            <person name="Ni N.-T."/>
            <person name="Lo P.-H."/>
            <person name="Mushyakhwo K."/>
            <person name="Lin C.-F."/>
            <person name="Nai Y.-S."/>
        </authorList>
    </citation>
    <scope>NUCLEOTIDE SEQUENCE</scope>
    <source>
        <strain evidence="1">NCHU-NPUST-175</strain>
    </source>
</reference>
<organism evidence="1 2">
    <name type="scientific">Purpureocillium lilacinum</name>
    <name type="common">Paecilomyces lilacinus</name>
    <dbReference type="NCBI Taxonomy" id="33203"/>
    <lineage>
        <taxon>Eukaryota</taxon>
        <taxon>Fungi</taxon>
        <taxon>Dikarya</taxon>
        <taxon>Ascomycota</taxon>
        <taxon>Pezizomycotina</taxon>
        <taxon>Sordariomycetes</taxon>
        <taxon>Hypocreomycetidae</taxon>
        <taxon>Hypocreales</taxon>
        <taxon>Ophiocordycipitaceae</taxon>
        <taxon>Purpureocillium</taxon>
    </lineage>
</organism>
<accession>A0ACC4E4J7</accession>